<evidence type="ECO:0000313" key="3">
    <source>
        <dbReference type="EMBL" id="GEO30065.1"/>
    </source>
</evidence>
<dbReference type="PANTHER" id="PTHR34219:SF1">
    <property type="entry name" value="PEPSY DOMAIN-CONTAINING PROTEIN"/>
    <property type="match status" value="1"/>
</dbReference>
<sequence>MSVVDDPARPKPPHRNAPRPTSGLFRAFWRWHLYASVVVVPVLLVLAVTGLVYLFRFQIEPVLHPDLMRVEHAQGQLTQPWQTQLETVQKAEPGGTVVSFTEPAGVDDSARFTVSTADGLTRDVFVDPYSVRVLGSLDPDSTISGTAVRLHADLMAGRVGDTVIELGACWAIVMSVTGYYLFVRGRRARRRGRLAGATNARLRSRHARTGAFVGAGLLLLVVSGLPWTGIWGEQVQHLATGGGTSLWADDPGALSNPTSTLDESLPHSHHAVPWAQGKSPVPQSNPASTTDDVSVANLDTAVEVGARAGLAHPMTVALPTDERGVYSVIGYAFDDPGAERTVHVDRFGGQVVSTYGYDDYPALAKVVSQGIAVHEGRRFGTVNFWLTALFCVAVVASCVTGPLMWWRRRPRGAGAVGAPRGRMPFAASPLLAVLVVGLALLLPVFGASFVLVLLLDRYVIRRVPRLRRAFDTADR</sequence>
<proteinExistence type="predicted"/>
<protein>
    <submittedName>
        <fullName evidence="3">Sulfite reductase</fullName>
    </submittedName>
</protein>
<feature type="transmembrane region" description="Helical" evidence="2">
    <location>
        <begin position="384"/>
        <end position="406"/>
    </location>
</feature>
<keyword evidence="2" id="KW-0812">Transmembrane</keyword>
<accession>A0A512D0S9</accession>
<organism evidence="3 4">
    <name type="scientific">Terrabacter aerolatus</name>
    <dbReference type="NCBI Taxonomy" id="422442"/>
    <lineage>
        <taxon>Bacteria</taxon>
        <taxon>Bacillati</taxon>
        <taxon>Actinomycetota</taxon>
        <taxon>Actinomycetes</taxon>
        <taxon>Micrococcales</taxon>
        <taxon>Intrasporangiaceae</taxon>
        <taxon>Terrabacter</taxon>
    </lineage>
</organism>
<dbReference type="RefSeq" id="WP_147065719.1">
    <property type="nucleotide sequence ID" value="NZ_BAAARO010000002.1"/>
</dbReference>
<dbReference type="EMBL" id="BJYX01000008">
    <property type="protein sequence ID" value="GEO30065.1"/>
    <property type="molecule type" value="Genomic_DNA"/>
</dbReference>
<gene>
    <name evidence="3" type="ORF">TAE01_18750</name>
</gene>
<keyword evidence="2" id="KW-1133">Transmembrane helix</keyword>
<feature type="region of interest" description="Disordered" evidence="1">
    <location>
        <begin position="249"/>
        <end position="292"/>
    </location>
</feature>
<dbReference type="Pfam" id="PF03929">
    <property type="entry name" value="PepSY_TM"/>
    <property type="match status" value="1"/>
</dbReference>
<dbReference type="AlphaFoldDB" id="A0A512D0S9"/>
<evidence type="ECO:0000256" key="2">
    <source>
        <dbReference type="SAM" id="Phobius"/>
    </source>
</evidence>
<feature type="transmembrane region" description="Helical" evidence="2">
    <location>
        <begin position="163"/>
        <end position="183"/>
    </location>
</feature>
<dbReference type="Proteomes" id="UP000321534">
    <property type="component" value="Unassembled WGS sequence"/>
</dbReference>
<reference evidence="3 4" key="1">
    <citation type="submission" date="2019-07" db="EMBL/GenBank/DDBJ databases">
        <title>Whole genome shotgun sequence of Terrabacter aerolatus NBRC 106305.</title>
        <authorList>
            <person name="Hosoyama A."/>
            <person name="Uohara A."/>
            <person name="Ohji S."/>
            <person name="Ichikawa N."/>
        </authorList>
    </citation>
    <scope>NUCLEOTIDE SEQUENCE [LARGE SCALE GENOMIC DNA]</scope>
    <source>
        <strain evidence="3 4">NBRC 106305</strain>
    </source>
</reference>
<feature type="transmembrane region" description="Helical" evidence="2">
    <location>
        <begin position="426"/>
        <end position="455"/>
    </location>
</feature>
<keyword evidence="4" id="KW-1185">Reference proteome</keyword>
<name>A0A512D0S9_9MICO</name>
<keyword evidence="2" id="KW-0472">Membrane</keyword>
<dbReference type="OrthoDB" id="9791166at2"/>
<feature type="compositionally biased region" description="Polar residues" evidence="1">
    <location>
        <begin position="281"/>
        <end position="292"/>
    </location>
</feature>
<dbReference type="PANTHER" id="PTHR34219">
    <property type="entry name" value="IRON-REGULATED INNER MEMBRANE PROTEIN-RELATED"/>
    <property type="match status" value="1"/>
</dbReference>
<evidence type="ECO:0000256" key="1">
    <source>
        <dbReference type="SAM" id="MobiDB-lite"/>
    </source>
</evidence>
<dbReference type="InterPro" id="IPR005625">
    <property type="entry name" value="PepSY-ass_TM"/>
</dbReference>
<feature type="transmembrane region" description="Helical" evidence="2">
    <location>
        <begin position="33"/>
        <end position="55"/>
    </location>
</feature>
<evidence type="ECO:0000313" key="4">
    <source>
        <dbReference type="Proteomes" id="UP000321534"/>
    </source>
</evidence>
<comment type="caution">
    <text evidence="3">The sequence shown here is derived from an EMBL/GenBank/DDBJ whole genome shotgun (WGS) entry which is preliminary data.</text>
</comment>